<dbReference type="PANTHER" id="PTHR31001:SF76">
    <property type="entry name" value="ZN(2)-C6 FUNGAL-TYPE DOMAIN-CONTAINING PROTEIN"/>
    <property type="match status" value="1"/>
</dbReference>
<evidence type="ECO:0000259" key="4">
    <source>
        <dbReference type="PROSITE" id="PS50048"/>
    </source>
</evidence>
<dbReference type="Gene3D" id="4.10.240.10">
    <property type="entry name" value="Zn(2)-C6 fungal-type DNA-binding domain"/>
    <property type="match status" value="1"/>
</dbReference>
<dbReference type="GO" id="GO:0008270">
    <property type="term" value="F:zinc ion binding"/>
    <property type="evidence" value="ECO:0007669"/>
    <property type="project" value="InterPro"/>
</dbReference>
<organism evidence="5 6">
    <name type="scientific">Bimuria novae-zelandiae CBS 107.79</name>
    <dbReference type="NCBI Taxonomy" id="1447943"/>
    <lineage>
        <taxon>Eukaryota</taxon>
        <taxon>Fungi</taxon>
        <taxon>Dikarya</taxon>
        <taxon>Ascomycota</taxon>
        <taxon>Pezizomycotina</taxon>
        <taxon>Dothideomycetes</taxon>
        <taxon>Pleosporomycetidae</taxon>
        <taxon>Pleosporales</taxon>
        <taxon>Massarineae</taxon>
        <taxon>Didymosphaeriaceae</taxon>
        <taxon>Bimuria</taxon>
    </lineage>
</organism>
<accession>A0A6A5UZT6</accession>
<feature type="region of interest" description="Disordered" evidence="3">
    <location>
        <begin position="92"/>
        <end position="135"/>
    </location>
</feature>
<dbReference type="OrthoDB" id="410267at2759"/>
<dbReference type="InterPro" id="IPR001138">
    <property type="entry name" value="Zn2Cys6_DnaBD"/>
</dbReference>
<feature type="compositionally biased region" description="Acidic residues" evidence="3">
    <location>
        <begin position="126"/>
        <end position="135"/>
    </location>
</feature>
<proteinExistence type="predicted"/>
<dbReference type="SMART" id="SM00066">
    <property type="entry name" value="GAL4"/>
    <property type="match status" value="1"/>
</dbReference>
<protein>
    <recommendedName>
        <fullName evidence="4">Zn(2)-C6 fungal-type domain-containing protein</fullName>
    </recommendedName>
</protein>
<reference evidence="5" key="1">
    <citation type="journal article" date="2020" name="Stud. Mycol.">
        <title>101 Dothideomycetes genomes: a test case for predicting lifestyles and emergence of pathogens.</title>
        <authorList>
            <person name="Haridas S."/>
            <person name="Albert R."/>
            <person name="Binder M."/>
            <person name="Bloem J."/>
            <person name="Labutti K."/>
            <person name="Salamov A."/>
            <person name="Andreopoulos B."/>
            <person name="Baker S."/>
            <person name="Barry K."/>
            <person name="Bills G."/>
            <person name="Bluhm B."/>
            <person name="Cannon C."/>
            <person name="Castanera R."/>
            <person name="Culley D."/>
            <person name="Daum C."/>
            <person name="Ezra D."/>
            <person name="Gonzalez J."/>
            <person name="Henrissat B."/>
            <person name="Kuo A."/>
            <person name="Liang C."/>
            <person name="Lipzen A."/>
            <person name="Lutzoni F."/>
            <person name="Magnuson J."/>
            <person name="Mondo S."/>
            <person name="Nolan M."/>
            <person name="Ohm R."/>
            <person name="Pangilinan J."/>
            <person name="Park H.-J."/>
            <person name="Ramirez L."/>
            <person name="Alfaro M."/>
            <person name="Sun H."/>
            <person name="Tritt A."/>
            <person name="Yoshinaga Y."/>
            <person name="Zwiers L.-H."/>
            <person name="Turgeon B."/>
            <person name="Goodwin S."/>
            <person name="Spatafora J."/>
            <person name="Crous P."/>
            <person name="Grigoriev I."/>
        </authorList>
    </citation>
    <scope>NUCLEOTIDE SEQUENCE</scope>
    <source>
        <strain evidence="5">CBS 107.79</strain>
    </source>
</reference>
<dbReference type="Proteomes" id="UP000800036">
    <property type="component" value="Unassembled WGS sequence"/>
</dbReference>
<dbReference type="CDD" id="cd12148">
    <property type="entry name" value="fungal_TF_MHR"/>
    <property type="match status" value="1"/>
</dbReference>
<dbReference type="GO" id="GO:0000981">
    <property type="term" value="F:DNA-binding transcription factor activity, RNA polymerase II-specific"/>
    <property type="evidence" value="ECO:0007669"/>
    <property type="project" value="InterPro"/>
</dbReference>
<feature type="compositionally biased region" description="Polar residues" evidence="3">
    <location>
        <begin position="49"/>
        <end position="62"/>
    </location>
</feature>
<sequence>MSPNLSSTGHGYHRTKTACLNCTRRKVKCSKTVPCSNCLRRGEHDSCSLDPTASASSVSNIDHMQPHPDSYSSSTHEELNKLRRKVLDLEAQLEERESPPSAAPSSQPPLDPRLRAQTHPQCSQGESEDIEDDEDGPVVENAVAILEFLAWGKRKNPDYQSVVSPQADMTSAATEHGDVCDVPDGLEETSNTTNILQLLLPDPRQVWQLADYHESSLLWYHNSYHAPTFRQQLKIFYDRFSGAIHDDHEVKDRVNLQWVGLLFSILAGSMTCAPPSQTQAWGFKAFERALLSRKWFFAAVSSLNKADYTATQSILSVQTISTLTISAHLLGNSNTHAINLAAAIRIAQGLGLHRLTDGAVDNIVEKETGCRVWTQLCAQDWFSTSFYETYLINPLYSLTDIPINCHDDMKSLPDDVPTITSYGRFLHKIASIMPQLQDALMACNTSYTRYDQVLKWDKRLRTLVTTECPSCLSNRPIEYGWPQYVPWARHALAISSSHKIIMIHRSFLSESFVNPAFSFTRRTCLAASKTIIKEYKAVLEEDSPILWIYQAFAIAAAIILLLDVLHREPTSVEYSEHKSLVEDVVEILGSADSMIATRGTKLLSSLLAELNRDQDAPADAHHARRKGFNVSAFVKGFCDEVKMPSKPTSQGTELCTNENVDFPAFGNIPLPDEFAQDLFFHPPRGFEHATDFENLLYLANHDISRM</sequence>
<dbReference type="Pfam" id="PF00172">
    <property type="entry name" value="Zn_clus"/>
    <property type="match status" value="1"/>
</dbReference>
<dbReference type="CDD" id="cd00067">
    <property type="entry name" value="GAL4"/>
    <property type="match status" value="1"/>
</dbReference>
<evidence type="ECO:0000256" key="1">
    <source>
        <dbReference type="ARBA" id="ARBA00004123"/>
    </source>
</evidence>
<feature type="region of interest" description="Disordered" evidence="3">
    <location>
        <begin position="44"/>
        <end position="79"/>
    </location>
</feature>
<dbReference type="InterPro" id="IPR036864">
    <property type="entry name" value="Zn2-C6_fun-type_DNA-bd_sf"/>
</dbReference>
<evidence type="ECO:0000256" key="3">
    <source>
        <dbReference type="SAM" id="MobiDB-lite"/>
    </source>
</evidence>
<comment type="subcellular location">
    <subcellularLocation>
        <location evidence="1">Nucleus</location>
    </subcellularLocation>
</comment>
<name>A0A6A5UZT6_9PLEO</name>
<evidence type="ECO:0000313" key="6">
    <source>
        <dbReference type="Proteomes" id="UP000800036"/>
    </source>
</evidence>
<dbReference type="AlphaFoldDB" id="A0A6A5UZT6"/>
<dbReference type="PROSITE" id="PS00463">
    <property type="entry name" value="ZN2_CY6_FUNGAL_1"/>
    <property type="match status" value="1"/>
</dbReference>
<dbReference type="GO" id="GO:0005634">
    <property type="term" value="C:nucleus"/>
    <property type="evidence" value="ECO:0007669"/>
    <property type="project" value="UniProtKB-SubCell"/>
</dbReference>
<keyword evidence="6" id="KW-1185">Reference proteome</keyword>
<gene>
    <name evidence="5" type="ORF">BU23DRAFT_539585</name>
</gene>
<keyword evidence="2" id="KW-0539">Nucleus</keyword>
<feature type="domain" description="Zn(2)-C6 fungal-type" evidence="4">
    <location>
        <begin position="18"/>
        <end position="49"/>
    </location>
</feature>
<dbReference type="InterPro" id="IPR050613">
    <property type="entry name" value="Sec_Metabolite_Reg"/>
</dbReference>
<dbReference type="PANTHER" id="PTHR31001">
    <property type="entry name" value="UNCHARACTERIZED TRANSCRIPTIONAL REGULATORY PROTEIN"/>
    <property type="match status" value="1"/>
</dbReference>
<evidence type="ECO:0000256" key="2">
    <source>
        <dbReference type="ARBA" id="ARBA00023242"/>
    </source>
</evidence>
<dbReference type="SUPFAM" id="SSF57701">
    <property type="entry name" value="Zn2/Cys6 DNA-binding domain"/>
    <property type="match status" value="1"/>
</dbReference>
<dbReference type="EMBL" id="ML976709">
    <property type="protein sequence ID" value="KAF1969459.1"/>
    <property type="molecule type" value="Genomic_DNA"/>
</dbReference>
<dbReference type="PROSITE" id="PS50048">
    <property type="entry name" value="ZN2_CY6_FUNGAL_2"/>
    <property type="match status" value="1"/>
</dbReference>
<evidence type="ECO:0000313" key="5">
    <source>
        <dbReference type="EMBL" id="KAF1969459.1"/>
    </source>
</evidence>